<gene>
    <name evidence="3" type="ORF">ACFSBJ_00855</name>
</gene>
<evidence type="ECO:0000256" key="2">
    <source>
        <dbReference type="SAM" id="MobiDB-lite"/>
    </source>
</evidence>
<sequence length="111" mass="12587">MTDDTETETETEADTEGTDQVVDRTDEEVVVDLDSAAAYEERVDQLQETVEDQQEQIEELEDLLLDLSVRAADDRGMGVCPECHGPVEKVSRWFGPTTIECRRCGESFHEY</sequence>
<name>A0ABD6CV34_9EURY</name>
<evidence type="ECO:0000256" key="1">
    <source>
        <dbReference type="SAM" id="Coils"/>
    </source>
</evidence>
<dbReference type="EMBL" id="JBHUDL010000004">
    <property type="protein sequence ID" value="MFD1632298.1"/>
    <property type="molecule type" value="Genomic_DNA"/>
</dbReference>
<dbReference type="AlphaFoldDB" id="A0ABD6CV34"/>
<evidence type="ECO:0008006" key="5">
    <source>
        <dbReference type="Google" id="ProtNLM"/>
    </source>
</evidence>
<dbReference type="RefSeq" id="WP_256406401.1">
    <property type="nucleotide sequence ID" value="NZ_CP187151.1"/>
</dbReference>
<protein>
    <recommendedName>
        <fullName evidence="5">Small CPxCG-related zinc finger protein</fullName>
    </recommendedName>
</protein>
<reference evidence="3 4" key="1">
    <citation type="journal article" date="2019" name="Int. J. Syst. Evol. Microbiol.">
        <title>The Global Catalogue of Microorganisms (GCM) 10K type strain sequencing project: providing services to taxonomists for standard genome sequencing and annotation.</title>
        <authorList>
            <consortium name="The Broad Institute Genomics Platform"/>
            <consortium name="The Broad Institute Genome Sequencing Center for Infectious Disease"/>
            <person name="Wu L."/>
            <person name="Ma J."/>
        </authorList>
    </citation>
    <scope>NUCLEOTIDE SEQUENCE [LARGE SCALE GENOMIC DNA]</scope>
    <source>
        <strain evidence="3 4">CGMCC 1.10594</strain>
    </source>
</reference>
<keyword evidence="4" id="KW-1185">Reference proteome</keyword>
<comment type="caution">
    <text evidence="3">The sequence shown here is derived from an EMBL/GenBank/DDBJ whole genome shotgun (WGS) entry which is preliminary data.</text>
</comment>
<organism evidence="3 4">
    <name type="scientific">Haloplanus ruber</name>
    <dbReference type="NCBI Taxonomy" id="869892"/>
    <lineage>
        <taxon>Archaea</taxon>
        <taxon>Methanobacteriati</taxon>
        <taxon>Methanobacteriota</taxon>
        <taxon>Stenosarchaea group</taxon>
        <taxon>Halobacteria</taxon>
        <taxon>Halobacteriales</taxon>
        <taxon>Haloferacaceae</taxon>
        <taxon>Haloplanus</taxon>
    </lineage>
</organism>
<feature type="region of interest" description="Disordered" evidence="2">
    <location>
        <begin position="1"/>
        <end position="22"/>
    </location>
</feature>
<feature type="coiled-coil region" evidence="1">
    <location>
        <begin position="36"/>
        <end position="70"/>
    </location>
</feature>
<feature type="compositionally biased region" description="Acidic residues" evidence="2">
    <location>
        <begin position="1"/>
        <end position="17"/>
    </location>
</feature>
<keyword evidence="1" id="KW-0175">Coiled coil</keyword>
<accession>A0ABD6CV34</accession>
<dbReference type="Proteomes" id="UP001597075">
    <property type="component" value="Unassembled WGS sequence"/>
</dbReference>
<evidence type="ECO:0000313" key="4">
    <source>
        <dbReference type="Proteomes" id="UP001597075"/>
    </source>
</evidence>
<evidence type="ECO:0000313" key="3">
    <source>
        <dbReference type="EMBL" id="MFD1632298.1"/>
    </source>
</evidence>
<proteinExistence type="predicted"/>